<protein>
    <submittedName>
        <fullName evidence="1">Uncharacterized protein</fullName>
    </submittedName>
</protein>
<dbReference type="EMBL" id="PP595732">
    <property type="protein sequence ID" value="XBS49914.1"/>
    <property type="molecule type" value="Genomic_DNA"/>
</dbReference>
<reference evidence="1" key="1">
    <citation type="submission" date="2024-04" db="EMBL/GenBank/DDBJ databases">
        <authorList>
            <person name="Jaglan A.B."/>
            <person name="Vashisth M."/>
            <person name="Anand T."/>
            <person name="Virmani N."/>
            <person name="Bera B."/>
            <person name="Vaid R."/>
        </authorList>
    </citation>
    <scope>NUCLEOTIDE SEQUENCE</scope>
</reference>
<organism evidence="1">
    <name type="scientific">Salmonella phage SalP219</name>
    <dbReference type="NCBI Taxonomy" id="3158864"/>
    <lineage>
        <taxon>Viruses</taxon>
        <taxon>Duplodnaviria</taxon>
        <taxon>Heunggongvirae</taxon>
        <taxon>Uroviricota</taxon>
        <taxon>Caudoviricetes</taxon>
        <taxon>Vequintavirinae</taxon>
        <taxon>Seunavirus</taxon>
    </lineage>
</organism>
<accession>A0AAU7PIZ2</accession>
<sequence>MSLKKDHTYIEIYKNIAGGHSLVISDDAGGYRLAGTKITGQPIARFEVSVEELMIAVNNHQGE</sequence>
<name>A0AAU7PIZ2_9CAUD</name>
<evidence type="ECO:0000313" key="1">
    <source>
        <dbReference type="EMBL" id="XBS49914.1"/>
    </source>
</evidence>
<proteinExistence type="predicted"/>